<keyword evidence="4 7" id="KW-0133">Cell shape</keyword>
<dbReference type="GO" id="GO:0008360">
    <property type="term" value="P:regulation of cell shape"/>
    <property type="evidence" value="ECO:0007669"/>
    <property type="project" value="UniProtKB-UniRule"/>
</dbReference>
<evidence type="ECO:0000259" key="9">
    <source>
        <dbReference type="PROSITE" id="PS52029"/>
    </source>
</evidence>
<dbReference type="GO" id="GO:0071555">
    <property type="term" value="P:cell wall organization"/>
    <property type="evidence" value="ECO:0007669"/>
    <property type="project" value="UniProtKB-UniRule"/>
</dbReference>
<dbReference type="SUPFAM" id="SSF141523">
    <property type="entry name" value="L,D-transpeptidase catalytic domain-like"/>
    <property type="match status" value="1"/>
</dbReference>
<dbReference type="KEGG" id="orm:HTY61_15355"/>
<dbReference type="EMBL" id="CP054836">
    <property type="protein sequence ID" value="QKV19733.1"/>
    <property type="molecule type" value="Genomic_DNA"/>
</dbReference>
<organism evidence="10 11">
    <name type="scientific">Oricola thermophila</name>
    <dbReference type="NCBI Taxonomy" id="2742145"/>
    <lineage>
        <taxon>Bacteria</taxon>
        <taxon>Pseudomonadati</taxon>
        <taxon>Pseudomonadota</taxon>
        <taxon>Alphaproteobacteria</taxon>
        <taxon>Hyphomicrobiales</taxon>
        <taxon>Ahrensiaceae</taxon>
        <taxon>Oricola</taxon>
    </lineage>
</organism>
<accession>A0A6N1VGW5</accession>
<evidence type="ECO:0000256" key="1">
    <source>
        <dbReference type="ARBA" id="ARBA00004752"/>
    </source>
</evidence>
<dbReference type="InterPro" id="IPR036366">
    <property type="entry name" value="PGBDSf"/>
</dbReference>
<name>A0A6N1VGW5_9HYPH</name>
<dbReference type="InterPro" id="IPR036365">
    <property type="entry name" value="PGBD-like_sf"/>
</dbReference>
<dbReference type="Pfam" id="PF03734">
    <property type="entry name" value="YkuD"/>
    <property type="match status" value="1"/>
</dbReference>
<dbReference type="PROSITE" id="PS52029">
    <property type="entry name" value="LD_TPASE"/>
    <property type="match status" value="1"/>
</dbReference>
<dbReference type="InterPro" id="IPR005490">
    <property type="entry name" value="LD_TPept_cat_dom"/>
</dbReference>
<dbReference type="InterPro" id="IPR045380">
    <property type="entry name" value="LD_TPept_scaffold_dom"/>
</dbReference>
<feature type="active site" description="Proton donor/acceptor" evidence="7">
    <location>
        <position position="520"/>
    </location>
</feature>
<dbReference type="InterPro" id="IPR052905">
    <property type="entry name" value="LD-transpeptidase_YkuD-like"/>
</dbReference>
<dbReference type="UniPathway" id="UPA00219"/>
<dbReference type="Gene3D" id="2.40.440.10">
    <property type="entry name" value="L,D-transpeptidase catalytic domain-like"/>
    <property type="match status" value="1"/>
</dbReference>
<dbReference type="PANTHER" id="PTHR41533">
    <property type="entry name" value="L,D-TRANSPEPTIDASE HI_1667-RELATED"/>
    <property type="match status" value="1"/>
</dbReference>
<dbReference type="GO" id="GO:0004180">
    <property type="term" value="F:carboxypeptidase activity"/>
    <property type="evidence" value="ECO:0007669"/>
    <property type="project" value="UniProtKB-ARBA"/>
</dbReference>
<evidence type="ECO:0000313" key="11">
    <source>
        <dbReference type="Proteomes" id="UP000509367"/>
    </source>
</evidence>
<feature type="domain" description="L,D-TPase catalytic" evidence="9">
    <location>
        <begin position="389"/>
        <end position="560"/>
    </location>
</feature>
<sequence length="625" mass="70015">MKSRRLVNLVLAAALAMPVVPAMSVSSEAQVQLHELLFGRARRENRNRRVREVPAEVQQAPKKIVPVSSPRYYNYKAAPVVTADIASLLPAPAENAGLEPSLDFEARRFAEALRLAPETPVRLEKDIAAALRAHYAAKPAFIWSRGNSVTAEAKAVVELLEKAGEHGLDETEYAVDLPSDGWSMDDPAGRTAELLAFDVMLSARVLRYAADMKDGVVNPNKLSGYHDFPKDRLSPEEAIAELAKADDPVAWLRTLEPKQQEYAALRAELKKLRSMKVDEIVLPEGMLVKPGQAEPDLPLLMKALRKRVTPETYEKHAATFAEYLGDDRYDEEIVALVKDFQRDNGLVADGIVGRKTVSRLTDIGHASKIRRIELALERLRWHPEEFGARHVLINQPAYRATYVEDYRDKLVTRAIVGKKSNQTSFFYDEIETVVFKPYWGVPQSIIVNEMLPKLHNDPAYLDRAGYVVTTTSGERLSSASIDWWQFNGKVPFNVRQKPGPSNALGDVKILFPNRHAIYMHDTPSRHLFDRDHRALSHGCVRLQKPREMAAAVLGKSVEYVNSRIAAGGGEEHESVPVKIPVFVSYYTAFPTDSGEVEYFPDIYGRDTYLGRALEAVHESRKSVES</sequence>
<dbReference type="RefSeq" id="WP_175277624.1">
    <property type="nucleotide sequence ID" value="NZ_CP054836.1"/>
</dbReference>
<dbReference type="GO" id="GO:0016740">
    <property type="term" value="F:transferase activity"/>
    <property type="evidence" value="ECO:0007669"/>
    <property type="project" value="UniProtKB-KW"/>
</dbReference>
<keyword evidence="5 7" id="KW-0573">Peptidoglycan synthesis</keyword>
<evidence type="ECO:0000256" key="2">
    <source>
        <dbReference type="ARBA" id="ARBA00005992"/>
    </source>
</evidence>
<dbReference type="InterPro" id="IPR002477">
    <property type="entry name" value="Peptidoglycan-bd-like"/>
</dbReference>
<dbReference type="GO" id="GO:0009252">
    <property type="term" value="P:peptidoglycan biosynthetic process"/>
    <property type="evidence" value="ECO:0007669"/>
    <property type="project" value="UniProtKB-UniPathway"/>
</dbReference>
<dbReference type="Proteomes" id="UP000509367">
    <property type="component" value="Chromosome"/>
</dbReference>
<proteinExistence type="inferred from homology"/>
<dbReference type="CDD" id="cd16913">
    <property type="entry name" value="YkuD_like"/>
    <property type="match status" value="1"/>
</dbReference>
<dbReference type="AlphaFoldDB" id="A0A6N1VGW5"/>
<reference evidence="10 11" key="1">
    <citation type="submission" date="2020-06" db="EMBL/GenBank/DDBJ databases">
        <title>Oricola thermophila sp. nov. isolated from a tidal sediments.</title>
        <authorList>
            <person name="Kwon K.K."/>
            <person name="Yang S.-H."/>
            <person name="Park M.-J."/>
        </authorList>
    </citation>
    <scope>NUCLEOTIDE SEQUENCE [LARGE SCALE GENOMIC DNA]</scope>
    <source>
        <strain evidence="10 11">MEBiC13590</strain>
    </source>
</reference>
<feature type="chain" id="PRO_5027088282" evidence="8">
    <location>
        <begin position="23"/>
        <end position="625"/>
    </location>
</feature>
<protein>
    <submittedName>
        <fullName evidence="10">L,D-transpeptidase family protein</fullName>
    </submittedName>
</protein>
<evidence type="ECO:0000256" key="5">
    <source>
        <dbReference type="ARBA" id="ARBA00022984"/>
    </source>
</evidence>
<keyword evidence="8" id="KW-0732">Signal</keyword>
<evidence type="ECO:0000256" key="8">
    <source>
        <dbReference type="SAM" id="SignalP"/>
    </source>
</evidence>
<dbReference type="Gene3D" id="1.10.101.10">
    <property type="entry name" value="PGBD-like superfamily/PGBD"/>
    <property type="match status" value="1"/>
</dbReference>
<evidence type="ECO:0000256" key="6">
    <source>
        <dbReference type="ARBA" id="ARBA00023316"/>
    </source>
</evidence>
<dbReference type="Pfam" id="PF20142">
    <property type="entry name" value="Scaffold"/>
    <property type="match status" value="1"/>
</dbReference>
<keyword evidence="11" id="KW-1185">Reference proteome</keyword>
<dbReference type="InterPro" id="IPR038063">
    <property type="entry name" value="Transpep_catalytic_dom"/>
</dbReference>
<comment type="similarity">
    <text evidence="2">Belongs to the YkuD family.</text>
</comment>
<evidence type="ECO:0000256" key="3">
    <source>
        <dbReference type="ARBA" id="ARBA00022679"/>
    </source>
</evidence>
<keyword evidence="3" id="KW-0808">Transferase</keyword>
<dbReference type="SUPFAM" id="SSF47090">
    <property type="entry name" value="PGBD-like"/>
    <property type="match status" value="1"/>
</dbReference>
<comment type="pathway">
    <text evidence="1 7">Cell wall biogenesis; peptidoglycan biosynthesis.</text>
</comment>
<feature type="active site" description="Nucleophile" evidence="7">
    <location>
        <position position="539"/>
    </location>
</feature>
<evidence type="ECO:0000313" key="10">
    <source>
        <dbReference type="EMBL" id="QKV19733.1"/>
    </source>
</evidence>
<gene>
    <name evidence="10" type="ORF">HTY61_15355</name>
</gene>
<dbReference type="PANTHER" id="PTHR41533:SF2">
    <property type="entry name" value="BLR7131 PROTEIN"/>
    <property type="match status" value="1"/>
</dbReference>
<dbReference type="Pfam" id="PF01471">
    <property type="entry name" value="PG_binding_1"/>
    <property type="match status" value="1"/>
</dbReference>
<feature type="signal peptide" evidence="8">
    <location>
        <begin position="1"/>
        <end position="22"/>
    </location>
</feature>
<keyword evidence="6 7" id="KW-0961">Cell wall biogenesis/degradation</keyword>
<evidence type="ECO:0000256" key="4">
    <source>
        <dbReference type="ARBA" id="ARBA00022960"/>
    </source>
</evidence>
<evidence type="ECO:0000256" key="7">
    <source>
        <dbReference type="PROSITE-ProRule" id="PRU01373"/>
    </source>
</evidence>